<dbReference type="Pfam" id="PF01068">
    <property type="entry name" value="DNA_ligase_A_M"/>
    <property type="match status" value="1"/>
</dbReference>
<feature type="region of interest" description="Disordered" evidence="6">
    <location>
        <begin position="957"/>
        <end position="1103"/>
    </location>
</feature>
<dbReference type="InterPro" id="IPR029710">
    <property type="entry name" value="LIG4"/>
</dbReference>
<keyword evidence="4" id="KW-0067">ATP-binding</keyword>
<feature type="compositionally biased region" description="Polar residues" evidence="6">
    <location>
        <begin position="1134"/>
        <end position="1144"/>
    </location>
</feature>
<dbReference type="RefSeq" id="XP_020129252.1">
    <property type="nucleotide sequence ID" value="XM_020274677.1"/>
</dbReference>
<evidence type="ECO:0000259" key="7">
    <source>
        <dbReference type="PROSITE" id="PS50160"/>
    </source>
</evidence>
<evidence type="ECO:0000313" key="9">
    <source>
        <dbReference type="Proteomes" id="UP000183809"/>
    </source>
</evidence>
<dbReference type="Proteomes" id="UP000183809">
    <property type="component" value="Unassembled WGS sequence"/>
</dbReference>
<organism evidence="8 9">
    <name type="scientific">Diplodia corticola</name>
    <dbReference type="NCBI Taxonomy" id="236234"/>
    <lineage>
        <taxon>Eukaryota</taxon>
        <taxon>Fungi</taxon>
        <taxon>Dikarya</taxon>
        <taxon>Ascomycota</taxon>
        <taxon>Pezizomycotina</taxon>
        <taxon>Dothideomycetes</taxon>
        <taxon>Dothideomycetes incertae sedis</taxon>
        <taxon>Botryosphaeriales</taxon>
        <taxon>Botryosphaeriaceae</taxon>
        <taxon>Diplodia</taxon>
    </lineage>
</organism>
<dbReference type="GO" id="GO:0006297">
    <property type="term" value="P:nucleotide-excision repair, DNA gap filling"/>
    <property type="evidence" value="ECO:0007669"/>
    <property type="project" value="TreeGrafter"/>
</dbReference>
<evidence type="ECO:0000256" key="3">
    <source>
        <dbReference type="ARBA" id="ARBA00022741"/>
    </source>
</evidence>
<evidence type="ECO:0000256" key="1">
    <source>
        <dbReference type="ARBA" id="ARBA00007572"/>
    </source>
</evidence>
<evidence type="ECO:0000256" key="6">
    <source>
        <dbReference type="SAM" id="MobiDB-lite"/>
    </source>
</evidence>
<dbReference type="SUPFAM" id="SSF56091">
    <property type="entry name" value="DNA ligase/mRNA capping enzyme, catalytic domain"/>
    <property type="match status" value="1"/>
</dbReference>
<dbReference type="STRING" id="236234.A0A1J9QX65"/>
<dbReference type="Gene3D" id="2.40.50.140">
    <property type="entry name" value="Nucleic acid-binding proteins"/>
    <property type="match status" value="1"/>
</dbReference>
<feature type="region of interest" description="Disordered" evidence="6">
    <location>
        <begin position="901"/>
        <end position="936"/>
    </location>
</feature>
<feature type="region of interest" description="Disordered" evidence="6">
    <location>
        <begin position="1131"/>
        <end position="1155"/>
    </location>
</feature>
<name>A0A1J9QX65_9PEZI</name>
<feature type="compositionally biased region" description="Polar residues" evidence="6">
    <location>
        <begin position="901"/>
        <end position="911"/>
    </location>
</feature>
<dbReference type="GO" id="GO:0006310">
    <property type="term" value="P:DNA recombination"/>
    <property type="evidence" value="ECO:0007669"/>
    <property type="project" value="InterPro"/>
</dbReference>
<feature type="domain" description="ATP-dependent DNA ligase family profile" evidence="7">
    <location>
        <begin position="393"/>
        <end position="513"/>
    </location>
</feature>
<dbReference type="InterPro" id="IPR012310">
    <property type="entry name" value="DNA_ligase_ATP-dep_cent"/>
</dbReference>
<feature type="compositionally biased region" description="Polar residues" evidence="6">
    <location>
        <begin position="1065"/>
        <end position="1082"/>
    </location>
</feature>
<dbReference type="Gene3D" id="1.10.3260.10">
    <property type="entry name" value="DNA ligase, ATP-dependent, N-terminal domain"/>
    <property type="match status" value="1"/>
</dbReference>
<evidence type="ECO:0000256" key="2">
    <source>
        <dbReference type="ARBA" id="ARBA00022598"/>
    </source>
</evidence>
<dbReference type="OrthoDB" id="2160351at2759"/>
<gene>
    <name evidence="8" type="ORF">BKCO1_3400058</name>
</gene>
<proteinExistence type="inferred from homology"/>
<dbReference type="Gene3D" id="3.30.470.30">
    <property type="entry name" value="DNA ligase/mRNA capping enzyme"/>
    <property type="match status" value="1"/>
</dbReference>
<reference evidence="8 9" key="1">
    <citation type="submission" date="2016-10" db="EMBL/GenBank/DDBJ databases">
        <title>Proteomics and genomics reveal pathogen-plant mechanisms compatible with a hemibiotrophic lifestyle of Diplodia corticola.</title>
        <authorList>
            <person name="Fernandes I."/>
            <person name="De Jonge R."/>
            <person name="Van De Peer Y."/>
            <person name="Devreese B."/>
            <person name="Alves A."/>
            <person name="Esteves A.C."/>
        </authorList>
    </citation>
    <scope>NUCLEOTIDE SEQUENCE [LARGE SCALE GENOMIC DNA]</scope>
    <source>
        <strain evidence="8 9">CBS 112549</strain>
    </source>
</reference>
<dbReference type="GO" id="GO:0005524">
    <property type="term" value="F:ATP binding"/>
    <property type="evidence" value="ECO:0007669"/>
    <property type="project" value="UniProtKB-KW"/>
</dbReference>
<dbReference type="GO" id="GO:0032807">
    <property type="term" value="C:DNA ligase IV complex"/>
    <property type="evidence" value="ECO:0007669"/>
    <property type="project" value="TreeGrafter"/>
</dbReference>
<evidence type="ECO:0000256" key="5">
    <source>
        <dbReference type="ARBA" id="ARBA00023242"/>
    </source>
</evidence>
<accession>A0A1J9QX65</accession>
<dbReference type="PANTHER" id="PTHR45997">
    <property type="entry name" value="DNA LIGASE 4"/>
    <property type="match status" value="1"/>
</dbReference>
<evidence type="ECO:0000313" key="8">
    <source>
        <dbReference type="EMBL" id="OJD32992.1"/>
    </source>
</evidence>
<dbReference type="GO" id="GO:0003910">
    <property type="term" value="F:DNA ligase (ATP) activity"/>
    <property type="evidence" value="ECO:0007669"/>
    <property type="project" value="InterPro"/>
</dbReference>
<dbReference type="Pfam" id="PF04675">
    <property type="entry name" value="DNA_ligase_A_N"/>
    <property type="match status" value="1"/>
</dbReference>
<feature type="compositionally biased region" description="Low complexity" evidence="6">
    <location>
        <begin position="842"/>
        <end position="856"/>
    </location>
</feature>
<feature type="compositionally biased region" description="Polar residues" evidence="6">
    <location>
        <begin position="972"/>
        <end position="983"/>
    </location>
</feature>
<dbReference type="GO" id="GO:0003677">
    <property type="term" value="F:DNA binding"/>
    <property type="evidence" value="ECO:0007669"/>
    <property type="project" value="InterPro"/>
</dbReference>
<comment type="similarity">
    <text evidence="1">Belongs to the ATP-dependent DNA ligase family.</text>
</comment>
<keyword evidence="3" id="KW-0547">Nucleotide-binding</keyword>
<evidence type="ECO:0000256" key="4">
    <source>
        <dbReference type="ARBA" id="ARBA00022840"/>
    </source>
</evidence>
<feature type="compositionally biased region" description="Pro residues" evidence="6">
    <location>
        <begin position="1048"/>
        <end position="1058"/>
    </location>
</feature>
<sequence>MTFRFTWICDLLQAIEDIECRDPPYLPDRRRVLVRTTIERWFRCHRKDINHPDTDGAAILSTLFPHTRTDRVYNIKAPRLEKLVARCLSYRAEKVRELGAWRLPGRGDLGACLERIERIHDSEPLPRGDAVTVEEVDCGLRDIASQVRFSSPAVQNHVSADLPQNILAHILLRIHSRDKKWFVRLFLKDFGRVVLDENLVLGEFHFMLPPLLKFQNDFDAAMMLLKGPLARYHAKPDPLSQKLMLEQAAQHLKPKVGVKIGRPTWYKARSMKNCLDMVGDGTWVIERKYDGEFCEVHVDLGKSEPIQIFSKNGKDATRDRKDLLPAIRDSLRLDTAECQFNSKCILLGEMVVFNQLENAVVDFDKIRKHVSRSGSFLGIDKDSQPHPYENLMIFYFDILLLDDEVTMALPHTRRRKRLSDVVTKIEGRAKTVEWKPLDFAEHISRKSLLFHFSAALLYRCEGLVLKPNGPFFSLARDDTGSWCRGFIKLKQDYMTDMGGARDQADFAVVAASYDVHEAQKCRQTNLKFTNLYLGCLVDDGSYRLRPTFRIVAIVTASHCIPPKELEYLNQIGQFHCREFDEDDPLQQFAIQWGKAPLPSVVFTNPLVVEVLGSGFEKPPNENFYMLRHPRVLRTHMDRSWEDCITMEGLAQTAREAKEAPPDDDPQDIRDKVKYYMSKLSRSRDGSSLDSRKTTTTLLATLKDVGRNYTSVTPSPAIISNQSKALQHSASSEASVKTPSPATALIKARRTTVNPIVTANFAKGVTPVSPQSTQWTQTIVTSPVSAGHPAHRTLSTISPPKRTFAASDAVPPVAIRFNSAKAPPARADSEVSPYSDGPNTTRLRQPQPQPHLLQSPIQKPPVKTLTERHGSNKDISVGDDAAGEKLSLYEEREAISLQQHINGLRRQNSKQNPSKRHKTMRPDLRPHACPPSEITGSCSSSAFAHSRIAAPLKSAMAKVSPGQQKDAEDIISKQRTLKMTVSTERSTEPEEGLPTRPHYTGASAYMLPPIPMLAGHPMPTPPQSSPDGPISKGNISATTPRSLFASPPSSSPPYPPTAATPPTISGKENTQFTSKTTGINRLDSTALRVPTETPGRGLKRPATGSVDDFAIGATPRKIPKWRSSVYARPNLPASIPTNKSNGCRNTSTSTTAAKPSSSTFDHKAIFTSPNTPPPLPIPYNLAQTVIYLAPSLRKRHYPHHPLHNILVEHYSPHVPIIINNLEHWRRGDGLQTQYESQGSTVPESQAYDGYDRIALVDPTMEDECKEVVQGVEGLIGALGGSGRAKEGSVGLFDWRVLEELVEAAGDEEREKGVWMRRLRGAVGMVRSC</sequence>
<dbReference type="InterPro" id="IPR036599">
    <property type="entry name" value="DNA_ligase_N_sf"/>
</dbReference>
<feature type="compositionally biased region" description="Low complexity" evidence="6">
    <location>
        <begin position="1145"/>
        <end position="1155"/>
    </location>
</feature>
<keyword evidence="2 8" id="KW-0436">Ligase</keyword>
<keyword evidence="9" id="KW-1185">Reference proteome</keyword>
<feature type="region of interest" description="Disordered" evidence="6">
    <location>
        <begin position="818"/>
        <end position="878"/>
    </location>
</feature>
<dbReference type="GeneID" id="31014938"/>
<dbReference type="PANTHER" id="PTHR45997:SF2">
    <property type="entry name" value="ATP DEPENDENT DNA LIGASE DOMAIN PROTEIN (AFU_ORTHOLOGUE AFUA_5G02430)"/>
    <property type="match status" value="1"/>
</dbReference>
<dbReference type="PROSITE" id="PS50160">
    <property type="entry name" value="DNA_LIGASE_A3"/>
    <property type="match status" value="1"/>
</dbReference>
<protein>
    <submittedName>
        <fullName evidence="8">Atp-dependent dna ligase domain-containing protein</fullName>
    </submittedName>
</protein>
<dbReference type="EMBL" id="MNUE01000034">
    <property type="protein sequence ID" value="OJD32992.1"/>
    <property type="molecule type" value="Genomic_DNA"/>
</dbReference>
<keyword evidence="5" id="KW-0539">Nucleus</keyword>
<comment type="caution">
    <text evidence="8">The sequence shown here is derived from an EMBL/GenBank/DDBJ whole genome shotgun (WGS) entry which is preliminary data.</text>
</comment>
<dbReference type="InterPro" id="IPR012340">
    <property type="entry name" value="NA-bd_OB-fold"/>
</dbReference>
<dbReference type="GO" id="GO:0006303">
    <property type="term" value="P:double-strand break repair via nonhomologous end joining"/>
    <property type="evidence" value="ECO:0007669"/>
    <property type="project" value="TreeGrafter"/>
</dbReference>
<dbReference type="InterPro" id="IPR012308">
    <property type="entry name" value="DNA_ligase_ATP-dep_N"/>
</dbReference>